<protein>
    <submittedName>
        <fullName evidence="1">Uncharacterized protein</fullName>
    </submittedName>
</protein>
<dbReference type="EMBL" id="MU003909">
    <property type="protein sequence ID" value="KAF2715994.1"/>
    <property type="molecule type" value="Genomic_DNA"/>
</dbReference>
<evidence type="ECO:0000313" key="2">
    <source>
        <dbReference type="Proteomes" id="UP000799441"/>
    </source>
</evidence>
<sequence length="163" mass="18650">PSPVNNLVNINTLDKSLLDSSPPEATELHTANLVFLSVLNSLPLLKTSAKRYAKRVTRQLELRCSKAIIHKTEKQKLQSAIEDTKVRRKAKRVTLEGKFIYTTDEVIEITQKAKAAKQRKQPRYNAKKQQIDPQIQEPIEEDLEIIVSNSEDDTITVRYVNRD</sequence>
<gene>
    <name evidence="1" type="ORF">K431DRAFT_236386</name>
</gene>
<name>A0A9P4UJ51_9PEZI</name>
<dbReference type="AlphaFoldDB" id="A0A9P4UJ51"/>
<dbReference type="OrthoDB" id="3909670at2759"/>
<feature type="non-terminal residue" evidence="1">
    <location>
        <position position="1"/>
    </location>
</feature>
<organism evidence="1 2">
    <name type="scientific">Polychaeton citri CBS 116435</name>
    <dbReference type="NCBI Taxonomy" id="1314669"/>
    <lineage>
        <taxon>Eukaryota</taxon>
        <taxon>Fungi</taxon>
        <taxon>Dikarya</taxon>
        <taxon>Ascomycota</taxon>
        <taxon>Pezizomycotina</taxon>
        <taxon>Dothideomycetes</taxon>
        <taxon>Dothideomycetidae</taxon>
        <taxon>Capnodiales</taxon>
        <taxon>Capnodiaceae</taxon>
        <taxon>Polychaeton</taxon>
    </lineage>
</organism>
<reference evidence="1" key="1">
    <citation type="journal article" date="2020" name="Stud. Mycol.">
        <title>101 Dothideomycetes genomes: a test case for predicting lifestyles and emergence of pathogens.</title>
        <authorList>
            <person name="Haridas S."/>
            <person name="Albert R."/>
            <person name="Binder M."/>
            <person name="Bloem J."/>
            <person name="Labutti K."/>
            <person name="Salamov A."/>
            <person name="Andreopoulos B."/>
            <person name="Baker S."/>
            <person name="Barry K."/>
            <person name="Bills G."/>
            <person name="Bluhm B."/>
            <person name="Cannon C."/>
            <person name="Castanera R."/>
            <person name="Culley D."/>
            <person name="Daum C."/>
            <person name="Ezra D."/>
            <person name="Gonzalez J."/>
            <person name="Henrissat B."/>
            <person name="Kuo A."/>
            <person name="Liang C."/>
            <person name="Lipzen A."/>
            <person name="Lutzoni F."/>
            <person name="Magnuson J."/>
            <person name="Mondo S."/>
            <person name="Nolan M."/>
            <person name="Ohm R."/>
            <person name="Pangilinan J."/>
            <person name="Park H.-J."/>
            <person name="Ramirez L."/>
            <person name="Alfaro M."/>
            <person name="Sun H."/>
            <person name="Tritt A."/>
            <person name="Yoshinaga Y."/>
            <person name="Zwiers L.-H."/>
            <person name="Turgeon B."/>
            <person name="Goodwin S."/>
            <person name="Spatafora J."/>
            <person name="Crous P."/>
            <person name="Grigoriev I."/>
        </authorList>
    </citation>
    <scope>NUCLEOTIDE SEQUENCE</scope>
    <source>
        <strain evidence="1">CBS 116435</strain>
    </source>
</reference>
<proteinExistence type="predicted"/>
<dbReference type="Proteomes" id="UP000799441">
    <property type="component" value="Unassembled WGS sequence"/>
</dbReference>
<evidence type="ECO:0000313" key="1">
    <source>
        <dbReference type="EMBL" id="KAF2715994.1"/>
    </source>
</evidence>
<keyword evidence="2" id="KW-1185">Reference proteome</keyword>
<comment type="caution">
    <text evidence="1">The sequence shown here is derived from an EMBL/GenBank/DDBJ whole genome shotgun (WGS) entry which is preliminary data.</text>
</comment>
<accession>A0A9P4UJ51</accession>